<keyword evidence="1" id="KW-0732">Signal</keyword>
<gene>
    <name evidence="2" type="ORF">L284_09425</name>
</gene>
<proteinExistence type="predicted"/>
<dbReference type="EMBL" id="ATHL01000067">
    <property type="protein sequence ID" value="EQB16510.1"/>
    <property type="molecule type" value="Genomic_DNA"/>
</dbReference>
<feature type="signal peptide" evidence="1">
    <location>
        <begin position="1"/>
        <end position="26"/>
    </location>
</feature>
<name>T0IX98_9SPHN</name>
<dbReference type="Proteomes" id="UP000015527">
    <property type="component" value="Unassembled WGS sequence"/>
</dbReference>
<evidence type="ECO:0000313" key="2">
    <source>
        <dbReference type="EMBL" id="EQB16510.1"/>
    </source>
</evidence>
<protein>
    <submittedName>
        <fullName evidence="2">Uncharacterized protein</fullName>
    </submittedName>
</protein>
<dbReference type="RefSeq" id="WP_021233776.1">
    <property type="nucleotide sequence ID" value="NZ_ATHL01000067.1"/>
</dbReference>
<dbReference type="eggNOG" id="ENOG50342E0">
    <property type="taxonomic scope" value="Bacteria"/>
</dbReference>
<comment type="caution">
    <text evidence="2">The sequence shown here is derived from an EMBL/GenBank/DDBJ whole genome shotgun (WGS) entry which is preliminary data.</text>
</comment>
<sequence>MSNRIANLVAGLAASICLIVPGFAEAQVRALSADQGTYVDTVELSKKAELIVLARVTHMEPVTPANSGSLSPVHRRYYAEANTRALLYGQNGIGGSLRYLVDLPADASPSAADLTNKDIFLFASHVPGRPAELKLVEPTAQQLWSPERESRLRAVLRSLVSPRRSAPVTRVRELAFVPGSLAGEGLTQIFLDTKKGRATISVRHQPDNRETWGVSFTEAAGRDPLPPAQETLEWYDLACFLPPSPPQSAYVSGTFAAKQQAYSDYRMVLASLGPCERS</sequence>
<organism evidence="2 3">
    <name type="scientific">Novosphingobium lindaniclasticum LE124</name>
    <dbReference type="NCBI Taxonomy" id="1096930"/>
    <lineage>
        <taxon>Bacteria</taxon>
        <taxon>Pseudomonadati</taxon>
        <taxon>Pseudomonadota</taxon>
        <taxon>Alphaproteobacteria</taxon>
        <taxon>Sphingomonadales</taxon>
        <taxon>Sphingomonadaceae</taxon>
        <taxon>Novosphingobium</taxon>
    </lineage>
</organism>
<feature type="chain" id="PRO_5004564738" evidence="1">
    <location>
        <begin position="27"/>
        <end position="278"/>
    </location>
</feature>
<dbReference type="OrthoDB" id="7406594at2"/>
<evidence type="ECO:0000313" key="3">
    <source>
        <dbReference type="Proteomes" id="UP000015527"/>
    </source>
</evidence>
<reference evidence="2 3" key="1">
    <citation type="journal article" date="2013" name="Genome Announc.">
        <title>Genome Sequence of Novosphingobium lindaniclasticum LE124T, Isolated from a Hexachlorocyclohexane Dumpsite.</title>
        <authorList>
            <person name="Saxena A."/>
            <person name="Nayyar N."/>
            <person name="Sangwan N."/>
            <person name="Kumari R."/>
            <person name="Khurana J.P."/>
            <person name="Lal R."/>
        </authorList>
    </citation>
    <scope>NUCLEOTIDE SEQUENCE [LARGE SCALE GENOMIC DNA]</scope>
    <source>
        <strain evidence="2 3">LE124</strain>
    </source>
</reference>
<dbReference type="PATRIC" id="fig|1096930.3.peg.1874"/>
<accession>T0IX98</accession>
<dbReference type="AlphaFoldDB" id="T0IX98"/>
<evidence type="ECO:0000256" key="1">
    <source>
        <dbReference type="SAM" id="SignalP"/>
    </source>
</evidence>
<keyword evidence="3" id="KW-1185">Reference proteome</keyword>